<organism evidence="8 9">
    <name type="scientific">Sulfuricella denitrificans (strain DSM 22764 / NBRC 105220 / skB26)</name>
    <dbReference type="NCBI Taxonomy" id="1163617"/>
    <lineage>
        <taxon>Bacteria</taxon>
        <taxon>Pseudomonadati</taxon>
        <taxon>Pseudomonadota</taxon>
        <taxon>Betaproteobacteria</taxon>
        <taxon>Nitrosomonadales</taxon>
        <taxon>Sulfuricellaceae</taxon>
        <taxon>Sulfuricella</taxon>
    </lineage>
</organism>
<evidence type="ECO:0000256" key="4">
    <source>
        <dbReference type="ARBA" id="ARBA00022692"/>
    </source>
</evidence>
<comment type="similarity">
    <text evidence="2 7">Belongs to the UPF0056 (MarC) family.</text>
</comment>
<dbReference type="HOGENOM" id="CLU_079909_0_0_4"/>
<protein>
    <recommendedName>
        <fullName evidence="7">UPF0056 membrane protein</fullName>
    </recommendedName>
</protein>
<dbReference type="eggNOG" id="COG2095">
    <property type="taxonomic scope" value="Bacteria"/>
</dbReference>
<feature type="transmembrane region" description="Helical" evidence="7">
    <location>
        <begin position="42"/>
        <end position="63"/>
    </location>
</feature>
<keyword evidence="4 7" id="KW-0812">Transmembrane</keyword>
<dbReference type="RefSeq" id="WP_009207165.1">
    <property type="nucleotide sequence ID" value="NC_022357.1"/>
</dbReference>
<comment type="caution">
    <text evidence="7">Lacks conserved residue(s) required for the propagation of feature annotation.</text>
</comment>
<dbReference type="Pfam" id="PF01914">
    <property type="entry name" value="MarC"/>
    <property type="match status" value="1"/>
</dbReference>
<evidence type="ECO:0000256" key="6">
    <source>
        <dbReference type="ARBA" id="ARBA00023136"/>
    </source>
</evidence>
<evidence type="ECO:0000256" key="1">
    <source>
        <dbReference type="ARBA" id="ARBA00004651"/>
    </source>
</evidence>
<dbReference type="KEGG" id="sdr:SCD_n00041"/>
<keyword evidence="3" id="KW-1003">Cell membrane</keyword>
<feature type="transmembrane region" description="Helical" evidence="7">
    <location>
        <begin position="147"/>
        <end position="165"/>
    </location>
</feature>
<evidence type="ECO:0000256" key="7">
    <source>
        <dbReference type="RuleBase" id="RU362048"/>
    </source>
</evidence>
<keyword evidence="5 7" id="KW-1133">Transmembrane helix</keyword>
<evidence type="ECO:0000313" key="8">
    <source>
        <dbReference type="EMBL" id="BAN33890.1"/>
    </source>
</evidence>
<dbReference type="OrthoDB" id="21094at2"/>
<comment type="subcellular location">
    <subcellularLocation>
        <location evidence="1 7">Cell membrane</location>
        <topology evidence="1 7">Multi-pass membrane protein</topology>
    </subcellularLocation>
</comment>
<feature type="transmembrane region" description="Helical" evidence="7">
    <location>
        <begin position="113"/>
        <end position="135"/>
    </location>
</feature>
<evidence type="ECO:0000313" key="9">
    <source>
        <dbReference type="Proteomes" id="UP000015559"/>
    </source>
</evidence>
<dbReference type="AlphaFoldDB" id="S6A9C9"/>
<accession>S6A9C9</accession>
<evidence type="ECO:0000256" key="5">
    <source>
        <dbReference type="ARBA" id="ARBA00022989"/>
    </source>
</evidence>
<name>S6A9C9_SULDS</name>
<keyword evidence="6 7" id="KW-0472">Membrane</keyword>
<dbReference type="Proteomes" id="UP000015559">
    <property type="component" value="Chromosome"/>
</dbReference>
<feature type="transmembrane region" description="Helical" evidence="7">
    <location>
        <begin position="185"/>
        <end position="203"/>
    </location>
</feature>
<reference evidence="8 9" key="1">
    <citation type="journal article" date="2012" name="Appl. Environ. Microbiol.">
        <title>Draft genome sequence of a psychrotolerant sulfur-oxidizing bacterium, Sulfuricella denitrificans skB26, and proteomic insights into cold adaptation.</title>
        <authorList>
            <person name="Watanabe T."/>
            <person name="Kojima H."/>
            <person name="Fukui M."/>
        </authorList>
    </citation>
    <scope>NUCLEOTIDE SEQUENCE [LARGE SCALE GENOMIC DNA]</scope>
    <source>
        <strain evidence="9">skB26</strain>
    </source>
</reference>
<dbReference type="PANTHER" id="PTHR33508:SF1">
    <property type="entry name" value="UPF0056 MEMBRANE PROTEIN YHCE"/>
    <property type="match status" value="1"/>
</dbReference>
<proteinExistence type="inferred from homology"/>
<evidence type="ECO:0000256" key="2">
    <source>
        <dbReference type="ARBA" id="ARBA00009784"/>
    </source>
</evidence>
<dbReference type="EMBL" id="AP013066">
    <property type="protein sequence ID" value="BAN33890.1"/>
    <property type="molecule type" value="Genomic_DNA"/>
</dbReference>
<dbReference type="InterPro" id="IPR002771">
    <property type="entry name" value="Multi_antbiot-R_MarC"/>
</dbReference>
<dbReference type="PANTHER" id="PTHR33508">
    <property type="entry name" value="UPF0056 MEMBRANE PROTEIN YHCE"/>
    <property type="match status" value="1"/>
</dbReference>
<sequence length="209" mass="21606">MFETAGIALATFFATVAPIDVAAMFAALTATAAPAERRSIAIRGIVIATVILLVFALLGKFLLAGMGISLAALRTAGGILLLLISIDMVFARTSGATSTTDEEDREAEHKHDIAVFPLATPLIAGPGAIGAAILLMANAEGHVTHQLIILAALLVVMLATFVAMLTASQLHRFLGVTGMQVINRIFGILLSALAVQFVFDGIAQSGLLG</sequence>
<dbReference type="GO" id="GO:0005886">
    <property type="term" value="C:plasma membrane"/>
    <property type="evidence" value="ECO:0007669"/>
    <property type="project" value="UniProtKB-SubCell"/>
</dbReference>
<keyword evidence="9" id="KW-1185">Reference proteome</keyword>
<dbReference type="NCBIfam" id="TIGR00427">
    <property type="entry name" value="NAAT family transporter"/>
    <property type="match status" value="1"/>
</dbReference>
<gene>
    <name evidence="8" type="ORF">SCD_n00041</name>
</gene>
<dbReference type="STRING" id="1163617.SCD_n00041"/>
<evidence type="ECO:0000256" key="3">
    <source>
        <dbReference type="ARBA" id="ARBA00022475"/>
    </source>
</evidence>